<dbReference type="Proteomes" id="UP000259864">
    <property type="component" value="Chromosome 1"/>
</dbReference>
<reference evidence="2" key="1">
    <citation type="submission" date="2018-06" db="EMBL/GenBank/DDBJ databases">
        <authorList>
            <consortium name="Pathogen Informatics"/>
        </authorList>
    </citation>
    <scope>NUCLEOTIDE SEQUENCE [LARGE SCALE GENOMIC DNA]</scope>
    <source>
        <strain evidence="2">NCTC10135</strain>
    </source>
</reference>
<gene>
    <name evidence="1" type="ORF">NCTC10135_00353</name>
</gene>
<feature type="non-terminal residue" evidence="1">
    <location>
        <position position="53"/>
    </location>
</feature>
<dbReference type="KEGG" id="mala:NCTC10135_00353"/>
<sequence length="53" mass="6025">MPAPSQYIDEANASSELPVYDYIGNKTEKSKKFEEKLRAIDKKSIVSKVGAYW</sequence>
<name>A0A3B0NZM1_9BACT</name>
<dbReference type="EMBL" id="LS991949">
    <property type="protein sequence ID" value="SYV89849.1"/>
    <property type="molecule type" value="Genomic_DNA"/>
</dbReference>
<proteinExistence type="predicted"/>
<evidence type="ECO:0000313" key="1">
    <source>
        <dbReference type="EMBL" id="SYV89849.1"/>
    </source>
</evidence>
<organism evidence="1 2">
    <name type="scientific">Metamycoplasma alkalescens</name>
    <dbReference type="NCBI Taxonomy" id="45363"/>
    <lineage>
        <taxon>Bacteria</taxon>
        <taxon>Bacillati</taxon>
        <taxon>Mycoplasmatota</taxon>
        <taxon>Mycoplasmoidales</taxon>
        <taxon>Metamycoplasmataceae</taxon>
        <taxon>Metamycoplasma</taxon>
    </lineage>
</organism>
<accession>A0A3B0NZM1</accession>
<dbReference type="AlphaFoldDB" id="A0A3B0NZM1"/>
<protein>
    <submittedName>
        <fullName evidence="1">Uncharacterized protein</fullName>
    </submittedName>
</protein>
<evidence type="ECO:0000313" key="2">
    <source>
        <dbReference type="Proteomes" id="UP000259864"/>
    </source>
</evidence>